<dbReference type="PANTHER" id="PTHR28004:SF2">
    <property type="entry name" value="D-SERINE DEHYDRATASE"/>
    <property type="match status" value="1"/>
</dbReference>
<gene>
    <name evidence="2" type="ORF">EPD65_00220</name>
</gene>
<dbReference type="SUPFAM" id="SSF51419">
    <property type="entry name" value="PLP-binding barrel"/>
    <property type="match status" value="1"/>
</dbReference>
<dbReference type="PANTHER" id="PTHR28004">
    <property type="entry name" value="ZGC:162816-RELATED"/>
    <property type="match status" value="1"/>
</dbReference>
<organism evidence="2 3">
    <name type="scientific">Nocardioides jejuensis</name>
    <dbReference type="NCBI Taxonomy" id="2502782"/>
    <lineage>
        <taxon>Bacteria</taxon>
        <taxon>Bacillati</taxon>
        <taxon>Actinomycetota</taxon>
        <taxon>Actinomycetes</taxon>
        <taxon>Propionibacteriales</taxon>
        <taxon>Nocardioidaceae</taxon>
        <taxon>Nocardioides</taxon>
    </lineage>
</organism>
<dbReference type="CDD" id="cd06813">
    <property type="entry name" value="PLPDE_III_DSD_D-TA_like_2"/>
    <property type="match status" value="1"/>
</dbReference>
<dbReference type="RefSeq" id="WP_131580742.1">
    <property type="nucleotide sequence ID" value="NZ_SJZJ01000001.1"/>
</dbReference>
<dbReference type="Gene3D" id="3.20.20.10">
    <property type="entry name" value="Alanine racemase"/>
    <property type="match status" value="1"/>
</dbReference>
<accession>A0A4R1CJJ2</accession>
<proteinExistence type="predicted"/>
<evidence type="ECO:0000313" key="2">
    <source>
        <dbReference type="EMBL" id="TCJ31037.1"/>
    </source>
</evidence>
<feature type="domain" description="Alanine racemase N-terminal" evidence="1">
    <location>
        <begin position="31"/>
        <end position="275"/>
    </location>
</feature>
<dbReference type="EMBL" id="SJZJ01000001">
    <property type="protein sequence ID" value="TCJ31037.1"/>
    <property type="molecule type" value="Genomic_DNA"/>
</dbReference>
<dbReference type="Pfam" id="PF01168">
    <property type="entry name" value="Ala_racemase_N"/>
    <property type="match status" value="1"/>
</dbReference>
<dbReference type="InterPro" id="IPR001608">
    <property type="entry name" value="Ala_racemase_N"/>
</dbReference>
<sequence length="403" mass="42409">MIDLARLAPEPTGFAALEEATAHLDAPYAVVDLGAFAANARSLVTRAAGKPVRLASKSVRCRALTSAVLATDGFAGILALTLAEALWLAEDHEDVVVGYPTADREALCRLASSPQLLERVTLMVDDVAQLDLVSQCAPEGPAPIRVCLDLDASLRLLDGRVHLGVRRSPVHSVDQAVALARAVTARPRFRLVGLMAYEGQVAGLGDRTGSLARRLQIRAIQSASIAELARRRGAVVDAVREVADLEFVNGGGTGSIESTVAEDAVTEVAAGSGLYVPTLFDGYQRFRPLPSAYFVTTVVRRPVAGIATVSGGGWVASGVPAADRLPRPVWPEGLRLTSLEGAGEAQTPLAGAGADALGVGDRVWFRHAKAGELCERVNELHLVHDGQLVATVPTYRGEGRAFL</sequence>
<dbReference type="AlphaFoldDB" id="A0A4R1CJJ2"/>
<evidence type="ECO:0000259" key="1">
    <source>
        <dbReference type="Pfam" id="PF01168"/>
    </source>
</evidence>
<name>A0A4R1CJJ2_9ACTN</name>
<dbReference type="OrthoDB" id="2445260at2"/>
<comment type="caution">
    <text evidence="2">The sequence shown here is derived from an EMBL/GenBank/DDBJ whole genome shotgun (WGS) entry which is preliminary data.</text>
</comment>
<dbReference type="GO" id="GO:0008721">
    <property type="term" value="F:D-serine ammonia-lyase activity"/>
    <property type="evidence" value="ECO:0007669"/>
    <property type="project" value="TreeGrafter"/>
</dbReference>
<protein>
    <submittedName>
        <fullName evidence="2">Amino acid deaminase/aldolase</fullName>
    </submittedName>
</protein>
<dbReference type="InterPro" id="IPR029066">
    <property type="entry name" value="PLP-binding_barrel"/>
</dbReference>
<reference evidence="2 3" key="1">
    <citation type="submission" date="2019-03" db="EMBL/GenBank/DDBJ databases">
        <authorList>
            <person name="Kim M.K.M."/>
        </authorList>
    </citation>
    <scope>NUCLEOTIDE SEQUENCE [LARGE SCALE GENOMIC DNA]</scope>
    <source>
        <strain evidence="2 3">18JY15-6</strain>
    </source>
</reference>
<keyword evidence="3" id="KW-1185">Reference proteome</keyword>
<evidence type="ECO:0000313" key="3">
    <source>
        <dbReference type="Proteomes" id="UP000295453"/>
    </source>
</evidence>
<dbReference type="GO" id="GO:0036088">
    <property type="term" value="P:D-serine catabolic process"/>
    <property type="evidence" value="ECO:0007669"/>
    <property type="project" value="TreeGrafter"/>
</dbReference>
<dbReference type="InterPro" id="IPR051466">
    <property type="entry name" value="D-amino_acid_metab_enzyme"/>
</dbReference>
<dbReference type="Proteomes" id="UP000295453">
    <property type="component" value="Unassembled WGS sequence"/>
</dbReference>